<dbReference type="Gene3D" id="3.20.20.410">
    <property type="entry name" value="Protein of unknown function UPF0759"/>
    <property type="match status" value="1"/>
</dbReference>
<sequence>MAHAIRIGTAGWSLYRAGEAFSAEGTVLERYAARLNAVEINTAFYRPHQRKTYERWAASTPEDFRFAVKVPQAITHERRLVGVENLLTRFLDETGGLGGKRGPLLIQLPPSLAYETERVGAFLETWRARTDAPTVLEPRHASWFEAEADALLVAHRVARVAANPAVVPLAAEPGGWRGLSYHRLHGAPVMYASAYGLEVLDALGARLNAEAETWCIFDNTRFGAATWDAL</sequence>
<gene>
    <name evidence="1" type="ORF">DI526_22165</name>
</gene>
<dbReference type="PANTHER" id="PTHR30348">
    <property type="entry name" value="UNCHARACTERIZED PROTEIN YECE"/>
    <property type="match status" value="1"/>
</dbReference>
<dbReference type="Pfam" id="PF01904">
    <property type="entry name" value="DUF72"/>
    <property type="match status" value="1"/>
</dbReference>
<dbReference type="PANTHER" id="PTHR30348:SF14">
    <property type="entry name" value="BLR8050 PROTEIN"/>
    <property type="match status" value="1"/>
</dbReference>
<evidence type="ECO:0000313" key="1">
    <source>
        <dbReference type="EMBL" id="PZR30578.1"/>
    </source>
</evidence>
<proteinExistence type="predicted"/>
<protein>
    <submittedName>
        <fullName evidence="1">DUF72 domain-containing protein</fullName>
    </submittedName>
</protein>
<comment type="caution">
    <text evidence="1">The sequence shown here is derived from an EMBL/GenBank/DDBJ whole genome shotgun (WGS) entry which is preliminary data.</text>
</comment>
<dbReference type="SUPFAM" id="SSF117396">
    <property type="entry name" value="TM1631-like"/>
    <property type="match status" value="1"/>
</dbReference>
<dbReference type="EMBL" id="QFQZ01000126">
    <property type="protein sequence ID" value="PZR30578.1"/>
    <property type="molecule type" value="Genomic_DNA"/>
</dbReference>
<reference evidence="1 2" key="1">
    <citation type="submission" date="2017-08" db="EMBL/GenBank/DDBJ databases">
        <title>Infants hospitalized years apart are colonized by the same room-sourced microbial strains.</title>
        <authorList>
            <person name="Brooks B."/>
            <person name="Olm M.R."/>
            <person name="Firek B.A."/>
            <person name="Baker R."/>
            <person name="Thomas B.C."/>
            <person name="Morowitz M.J."/>
            <person name="Banfield J.F."/>
        </authorList>
    </citation>
    <scope>NUCLEOTIDE SEQUENCE [LARGE SCALE GENOMIC DNA]</scope>
    <source>
        <strain evidence="1">S2_003_000_R2_4</strain>
    </source>
</reference>
<organism evidence="1 2">
    <name type="scientific">Caulobacter segnis</name>
    <dbReference type="NCBI Taxonomy" id="88688"/>
    <lineage>
        <taxon>Bacteria</taxon>
        <taxon>Pseudomonadati</taxon>
        <taxon>Pseudomonadota</taxon>
        <taxon>Alphaproteobacteria</taxon>
        <taxon>Caulobacterales</taxon>
        <taxon>Caulobacteraceae</taxon>
        <taxon>Caulobacter</taxon>
    </lineage>
</organism>
<dbReference type="InterPro" id="IPR002763">
    <property type="entry name" value="DUF72"/>
</dbReference>
<evidence type="ECO:0000313" key="2">
    <source>
        <dbReference type="Proteomes" id="UP000249393"/>
    </source>
</evidence>
<dbReference type="InterPro" id="IPR036520">
    <property type="entry name" value="UPF0759_sf"/>
</dbReference>
<feature type="non-terminal residue" evidence="1">
    <location>
        <position position="230"/>
    </location>
</feature>
<dbReference type="RefSeq" id="WP_304283015.1">
    <property type="nucleotide sequence ID" value="NZ_QFQZ01000126.1"/>
</dbReference>
<dbReference type="Proteomes" id="UP000249393">
    <property type="component" value="Unassembled WGS sequence"/>
</dbReference>
<name>A0A2W5WAH0_9CAUL</name>
<accession>A0A2W5WAH0</accession>
<dbReference type="AlphaFoldDB" id="A0A2W5WAH0"/>